<reference evidence="2 3" key="1">
    <citation type="submission" date="2020-01" db="EMBL/GenBank/DDBJ databases">
        <title>Complete genome sequence of Chitinophaga sp. H33E-04 isolated from quinoa roots.</title>
        <authorList>
            <person name="Weon H.-Y."/>
            <person name="Lee S.A."/>
        </authorList>
    </citation>
    <scope>NUCLEOTIDE SEQUENCE [LARGE SCALE GENOMIC DNA]</scope>
    <source>
        <strain evidence="2 3">H33E-04</strain>
    </source>
</reference>
<keyword evidence="3" id="KW-1185">Reference proteome</keyword>
<dbReference type="KEGG" id="chih:GWR21_14610"/>
<dbReference type="AlphaFoldDB" id="A0A6B9ZH13"/>
<keyword evidence="1" id="KW-0732">Signal</keyword>
<evidence type="ECO:0000313" key="2">
    <source>
        <dbReference type="EMBL" id="QHS60781.1"/>
    </source>
</evidence>
<dbReference type="EMBL" id="CP048113">
    <property type="protein sequence ID" value="QHS60781.1"/>
    <property type="molecule type" value="Genomic_DNA"/>
</dbReference>
<proteinExistence type="predicted"/>
<organism evidence="2 3">
    <name type="scientific">Chitinophaga agri</name>
    <dbReference type="NCBI Taxonomy" id="2703787"/>
    <lineage>
        <taxon>Bacteria</taxon>
        <taxon>Pseudomonadati</taxon>
        <taxon>Bacteroidota</taxon>
        <taxon>Chitinophagia</taxon>
        <taxon>Chitinophagales</taxon>
        <taxon>Chitinophagaceae</taxon>
        <taxon>Chitinophaga</taxon>
    </lineage>
</organism>
<dbReference type="Proteomes" id="UP000476411">
    <property type="component" value="Chromosome"/>
</dbReference>
<protein>
    <submittedName>
        <fullName evidence="2">Uncharacterized protein</fullName>
    </submittedName>
</protein>
<evidence type="ECO:0000256" key="1">
    <source>
        <dbReference type="SAM" id="SignalP"/>
    </source>
</evidence>
<feature type="signal peptide" evidence="1">
    <location>
        <begin position="1"/>
        <end position="21"/>
    </location>
</feature>
<sequence length="65" mass="7331">MKNIKQYIYLSVIIASLSVTAVSCASSQPYAYQQSYQQPYQETQVSVSGFYDALSPYGRWTSYGN</sequence>
<dbReference type="PROSITE" id="PS51257">
    <property type="entry name" value="PROKAR_LIPOPROTEIN"/>
    <property type="match status" value="1"/>
</dbReference>
<accession>A0A6B9ZH13</accession>
<feature type="chain" id="PRO_5025690978" evidence="1">
    <location>
        <begin position="22"/>
        <end position="65"/>
    </location>
</feature>
<evidence type="ECO:0000313" key="3">
    <source>
        <dbReference type="Proteomes" id="UP000476411"/>
    </source>
</evidence>
<gene>
    <name evidence="2" type="ORF">GWR21_14610</name>
</gene>
<dbReference type="RefSeq" id="WP_162332466.1">
    <property type="nucleotide sequence ID" value="NZ_CP048113.1"/>
</dbReference>
<name>A0A6B9ZH13_9BACT</name>